<dbReference type="InParanoid" id="A0A4R6QU75"/>
<evidence type="ECO:0000256" key="1">
    <source>
        <dbReference type="ARBA" id="ARBA00008857"/>
    </source>
</evidence>
<comment type="caution">
    <text evidence="6">The sequence shown here is derived from an EMBL/GenBank/DDBJ whole genome shotgun (WGS) entry which is preliminary data.</text>
</comment>
<keyword evidence="2" id="KW-0229">DNA integration</keyword>
<dbReference type="PANTHER" id="PTHR30629">
    <property type="entry name" value="PROPHAGE INTEGRASE"/>
    <property type="match status" value="1"/>
</dbReference>
<dbReference type="GO" id="GO:0003677">
    <property type="term" value="F:DNA binding"/>
    <property type="evidence" value="ECO:0007669"/>
    <property type="project" value="UniProtKB-KW"/>
</dbReference>
<reference evidence="6 7" key="1">
    <citation type="submission" date="2019-03" db="EMBL/GenBank/DDBJ databases">
        <title>Genomic Encyclopedia of Type Strains, Phase IV (KMG-IV): sequencing the most valuable type-strain genomes for metagenomic binning, comparative biology and taxonomic classification.</title>
        <authorList>
            <person name="Goeker M."/>
        </authorList>
    </citation>
    <scope>NUCLEOTIDE SEQUENCE [LARGE SCALE GENOMIC DNA]</scope>
    <source>
        <strain evidence="6 7">DSM 16998</strain>
    </source>
</reference>
<keyword evidence="7" id="KW-1185">Reference proteome</keyword>
<dbReference type="InterPro" id="IPR011010">
    <property type="entry name" value="DNA_brk_join_enz"/>
</dbReference>
<sequence>MALTDAQCKNAKCPADKARIRVVDGAGLYLEVAATGSKRWFWKYYFDGKEKRLALGQYPGLTAKAARSKRDAACLLQQSGTDPAHQRIVDKLQRKAASVNTFEAVTRDYHATRVSDWSEAYAERWLVRLEKDVFSWIGKLPLTDSSAAAGYPPARRGPGRARVGALFARGALKAVATKHMAAVLEPVAAGALMRSILAYEGQPTTRAALELSALVFQRPGNIRALEWAWVDLGAAMISIPAADMKRKRPASSMDARTLCRLHCAQWIS</sequence>
<dbReference type="InterPro" id="IPR010998">
    <property type="entry name" value="Integrase_recombinase_N"/>
</dbReference>
<dbReference type="EMBL" id="SNXS01000001">
    <property type="protein sequence ID" value="TDP74489.1"/>
    <property type="molecule type" value="Genomic_DNA"/>
</dbReference>
<accession>A0A4R6QU75</accession>
<dbReference type="Gene3D" id="1.10.150.130">
    <property type="match status" value="1"/>
</dbReference>
<evidence type="ECO:0000259" key="4">
    <source>
        <dbReference type="Pfam" id="PF13356"/>
    </source>
</evidence>
<dbReference type="InterPro" id="IPR053876">
    <property type="entry name" value="Phage_int_M"/>
</dbReference>
<keyword evidence="3" id="KW-0238">DNA-binding</keyword>
<feature type="domain" description="Integrase DNA-binding" evidence="4">
    <location>
        <begin position="3"/>
        <end position="87"/>
    </location>
</feature>
<evidence type="ECO:0000256" key="2">
    <source>
        <dbReference type="ARBA" id="ARBA00022908"/>
    </source>
</evidence>
<name>A0A4R6QU75_9BURK</name>
<evidence type="ECO:0000256" key="3">
    <source>
        <dbReference type="ARBA" id="ARBA00023125"/>
    </source>
</evidence>
<dbReference type="GO" id="GO:0015074">
    <property type="term" value="P:DNA integration"/>
    <property type="evidence" value="ECO:0007669"/>
    <property type="project" value="UniProtKB-KW"/>
</dbReference>
<protein>
    <submittedName>
        <fullName evidence="6">Uncharacterized protein DUF4102</fullName>
    </submittedName>
</protein>
<dbReference type="InterPro" id="IPR038488">
    <property type="entry name" value="Integrase_DNA-bd_sf"/>
</dbReference>
<dbReference type="RefSeq" id="WP_243748127.1">
    <property type="nucleotide sequence ID" value="NZ_SNXS01000001.1"/>
</dbReference>
<dbReference type="Proteomes" id="UP000295361">
    <property type="component" value="Unassembled WGS sequence"/>
</dbReference>
<dbReference type="Pfam" id="PF22022">
    <property type="entry name" value="Phage_int_M"/>
    <property type="match status" value="1"/>
</dbReference>
<dbReference type="PANTHER" id="PTHR30629:SF2">
    <property type="entry name" value="PROPHAGE INTEGRASE INTS-RELATED"/>
    <property type="match status" value="1"/>
</dbReference>
<gene>
    <name evidence="6" type="ORF">DES47_101550</name>
</gene>
<evidence type="ECO:0000313" key="6">
    <source>
        <dbReference type="EMBL" id="TDP74489.1"/>
    </source>
</evidence>
<organism evidence="6 7">
    <name type="scientific">Roseateles toxinivorans</name>
    <dbReference type="NCBI Taxonomy" id="270368"/>
    <lineage>
        <taxon>Bacteria</taxon>
        <taxon>Pseudomonadati</taxon>
        <taxon>Pseudomonadota</taxon>
        <taxon>Betaproteobacteria</taxon>
        <taxon>Burkholderiales</taxon>
        <taxon>Sphaerotilaceae</taxon>
        <taxon>Roseateles</taxon>
    </lineage>
</organism>
<dbReference type="Gene3D" id="3.30.160.390">
    <property type="entry name" value="Integrase, DNA-binding domain"/>
    <property type="match status" value="1"/>
</dbReference>
<evidence type="ECO:0000313" key="7">
    <source>
        <dbReference type="Proteomes" id="UP000295361"/>
    </source>
</evidence>
<proteinExistence type="inferred from homology"/>
<dbReference type="InterPro" id="IPR050808">
    <property type="entry name" value="Phage_Integrase"/>
</dbReference>
<feature type="domain" description="Phage integrase central" evidence="5">
    <location>
        <begin position="102"/>
        <end position="144"/>
    </location>
</feature>
<dbReference type="Pfam" id="PF13356">
    <property type="entry name" value="Arm-DNA-bind_3"/>
    <property type="match status" value="1"/>
</dbReference>
<comment type="similarity">
    <text evidence="1">Belongs to the 'phage' integrase family.</text>
</comment>
<evidence type="ECO:0000259" key="5">
    <source>
        <dbReference type="Pfam" id="PF22022"/>
    </source>
</evidence>
<dbReference type="InterPro" id="IPR025166">
    <property type="entry name" value="Integrase_DNA_bind_dom"/>
</dbReference>
<dbReference type="SUPFAM" id="SSF56349">
    <property type="entry name" value="DNA breaking-rejoining enzymes"/>
    <property type="match status" value="1"/>
</dbReference>
<dbReference type="AlphaFoldDB" id="A0A4R6QU75"/>